<gene>
    <name evidence="1" type="ORF">MACH07_30400</name>
</gene>
<reference evidence="1 2" key="1">
    <citation type="submission" date="2023-01" db="EMBL/GenBank/DDBJ databases">
        <title>Complete genome sequence of Muricauda aquimarina strain IFOP_LL357.</title>
        <authorList>
            <person name="Gajardo G."/>
            <person name="Ueki S."/>
            <person name="Maruyama F."/>
        </authorList>
    </citation>
    <scope>NUCLEOTIDE SEQUENCE [LARGE SCALE GENOMIC DNA]</scope>
    <source>
        <strain evidence="1 2">IFOP_LL357</strain>
    </source>
</reference>
<sequence>MRFFTGLFVLCAALSFTDSRAQSAEIEGELAIGAKVGIGFSQFSQPGNVVAATAGGFVRRQFLPYLQAEGGLSFDLYGGGRADMDRDLGLLSGQSSFYGANGNISRLQYLNRQVLLHAAKAHVSARLGLPELKDAPMVPKLIVGGSGSYIFRAVENHDSYFVFTDNTSIILSNQWENVGGDYDSFDFAVHFGFALDFKMRNGQIFSLEIIYEKGLKDINNIMVGQPANITELRVQRLGFNFAYTIF</sequence>
<name>A0AA48HIU1_9FLAO</name>
<keyword evidence="2" id="KW-1185">Reference proteome</keyword>
<dbReference type="AlphaFoldDB" id="A0AA48HIU1"/>
<evidence type="ECO:0000313" key="2">
    <source>
        <dbReference type="Proteomes" id="UP001330184"/>
    </source>
</evidence>
<accession>A0AA48HIU1</accession>
<protein>
    <submittedName>
        <fullName evidence="1">Uncharacterized protein</fullName>
    </submittedName>
</protein>
<proteinExistence type="predicted"/>
<dbReference type="EMBL" id="AP027268">
    <property type="protein sequence ID" value="BDW94208.1"/>
    <property type="molecule type" value="Genomic_DNA"/>
</dbReference>
<organism evidence="1 2">
    <name type="scientific">Flagellimonas marinaquae</name>
    <dbReference type="NCBI Taxonomy" id="254955"/>
    <lineage>
        <taxon>Bacteria</taxon>
        <taxon>Pseudomonadati</taxon>
        <taxon>Bacteroidota</taxon>
        <taxon>Flavobacteriia</taxon>
        <taxon>Flavobacteriales</taxon>
        <taxon>Flavobacteriaceae</taxon>
        <taxon>Flagellimonas</taxon>
    </lineage>
</organism>
<dbReference type="Proteomes" id="UP001330184">
    <property type="component" value="Chromosome"/>
</dbReference>
<evidence type="ECO:0000313" key="1">
    <source>
        <dbReference type="EMBL" id="BDW94208.1"/>
    </source>
</evidence>